<evidence type="ECO:0000313" key="7">
    <source>
        <dbReference type="EMBL" id="RVU24229.1"/>
    </source>
</evidence>
<dbReference type="EMBL" id="SACY01000004">
    <property type="protein sequence ID" value="RVU24229.1"/>
    <property type="molecule type" value="Genomic_DNA"/>
</dbReference>
<evidence type="ECO:0000256" key="1">
    <source>
        <dbReference type="ARBA" id="ARBA00004613"/>
    </source>
</evidence>
<keyword evidence="3" id="KW-0732">Signal</keyword>
<name>A0A437PPZ6_9BACT</name>
<evidence type="ECO:0000256" key="2">
    <source>
        <dbReference type="ARBA" id="ARBA00022525"/>
    </source>
</evidence>
<keyword evidence="8" id="KW-1185">Reference proteome</keyword>
<evidence type="ECO:0000256" key="4">
    <source>
        <dbReference type="ARBA" id="ARBA00022837"/>
    </source>
</evidence>
<feature type="region of interest" description="Disordered" evidence="5">
    <location>
        <begin position="961"/>
        <end position="1301"/>
    </location>
</feature>
<dbReference type="GO" id="GO:0005509">
    <property type="term" value="F:calcium ion binding"/>
    <property type="evidence" value="ECO:0007669"/>
    <property type="project" value="InterPro"/>
</dbReference>
<protein>
    <recommendedName>
        <fullName evidence="6">Ig-like domain-containing protein</fullName>
    </recommendedName>
</protein>
<accession>A0A437PPZ6</accession>
<dbReference type="OrthoDB" id="934118at2"/>
<feature type="compositionally biased region" description="Basic and acidic residues" evidence="5">
    <location>
        <begin position="1133"/>
        <end position="1160"/>
    </location>
</feature>
<dbReference type="PANTHER" id="PTHR10199">
    <property type="entry name" value="THROMBOSPONDIN"/>
    <property type="match status" value="1"/>
</dbReference>
<dbReference type="Proteomes" id="UP000282832">
    <property type="component" value="Unassembled WGS sequence"/>
</dbReference>
<dbReference type="InterPro" id="IPR044023">
    <property type="entry name" value="Ig_7"/>
</dbReference>
<feature type="compositionally biased region" description="Basic and acidic residues" evidence="5">
    <location>
        <begin position="1065"/>
        <end position="1078"/>
    </location>
</feature>
<comment type="subcellular location">
    <subcellularLocation>
        <location evidence="1">Secreted</location>
    </subcellularLocation>
</comment>
<feature type="compositionally biased region" description="Basic and acidic residues" evidence="5">
    <location>
        <begin position="1201"/>
        <end position="1214"/>
    </location>
</feature>
<organism evidence="7 8">
    <name type="scientific">Sandaracinomonas limnophila</name>
    <dbReference type="NCBI Taxonomy" id="1862386"/>
    <lineage>
        <taxon>Bacteria</taxon>
        <taxon>Pseudomonadati</taxon>
        <taxon>Bacteroidota</taxon>
        <taxon>Cytophagia</taxon>
        <taxon>Cytophagales</taxon>
        <taxon>Flectobacillaceae</taxon>
        <taxon>Sandaracinomonas</taxon>
    </lineage>
</organism>
<keyword evidence="4" id="KW-0106">Calcium</keyword>
<comment type="caution">
    <text evidence="7">The sequence shown here is derived from an EMBL/GenBank/DDBJ whole genome shotgun (WGS) entry which is preliminary data.</text>
</comment>
<proteinExistence type="predicted"/>
<dbReference type="PANTHER" id="PTHR10199:SF119">
    <property type="entry name" value="RE20510P"/>
    <property type="match status" value="1"/>
</dbReference>
<feature type="domain" description="Ig-like" evidence="6">
    <location>
        <begin position="280"/>
        <end position="358"/>
    </location>
</feature>
<dbReference type="RefSeq" id="WP_127804900.1">
    <property type="nucleotide sequence ID" value="NZ_SACY01000004.1"/>
</dbReference>
<gene>
    <name evidence="7" type="ORF">EOJ36_09930</name>
</gene>
<feature type="region of interest" description="Disordered" evidence="5">
    <location>
        <begin position="805"/>
        <end position="872"/>
    </location>
</feature>
<dbReference type="Pfam" id="PF18884">
    <property type="entry name" value="TSP3_bac"/>
    <property type="match status" value="3"/>
</dbReference>
<dbReference type="SUPFAM" id="SSF103647">
    <property type="entry name" value="TSP type-3 repeat"/>
    <property type="match status" value="3"/>
</dbReference>
<evidence type="ECO:0000259" key="6">
    <source>
        <dbReference type="Pfam" id="PF19081"/>
    </source>
</evidence>
<dbReference type="Gene3D" id="4.10.1080.10">
    <property type="entry name" value="TSP type-3 repeat"/>
    <property type="match status" value="6"/>
</dbReference>
<sequence length="1414" mass="147123">MVRLKTTKFFRGRLYLLLILFFPFFAEVKADVSWSFNTLYGGTGTSYTRSTNTISGITPITGSNFKFTQTGVTQFTGGNSVEGILSYIDGSNNLQSLYVSLDRRDKTSGPAPNSLSFYGVSFTSSSYATLTGNSFLLVVAGKESNYNTADNVPTSSDPIDNALNDLINLAPSISITSSLSAFSTCQGTASASQSFTVSGAHLSANLVVTAPTGYEVSWSSGSGYGSSISVSPTSGTVSSRSVYVRLKGTSAGAISGNVVVSSTGASTTNIAVSGTVTASPTITSSAGASRTGTGTVDLTATASAGTLYWYATSSSTTALGATGSPWTTPTISNTTTYYVEAQSAGCKSTRTAVIATVSGSATISLSESLTGFTACQSTASASQSFTVSGSTLTANMVLTAPTGFEISTDNSTFQSTLTLNQSGGAVASTTIYVRMASLSASPTTADLTITSTGAADQTITLSGTVTPTPTITGVTNDSRCGDGTVNLGASVSAGVVKWYATETSVTVLSTGTTYSPSITGTTTFWVEALDGTCISTSRTSVTATKNAVPTISGTNPGSVCGNGTVTLSATVSSGSAKWYDASTGGTLLATGSTYSPSITATTSYWVEALDGSCTSASRTEVIATKKSVPTVTVSPASTTSYPGQSVTLTASGASTYAWSPSTELSATTGASVIASPTASRVYTVTGTAANGCTATATASITFNDDTDGDGVPDAQEILDGTDPNDPCSYKPASQVIANVTTAWQNLDCDGDGTPNSTDPEPLNFCVGGTGVIPALGSDAYNNFFKNGDCDGDGISNHMETNTSGLPLDFDGDGVPNYLDGDSDNDGIPDAVEKNRDSDGDGWADYQDLDSDNDGIADKVEAGPAPTNPIDSDGDGIQDYLDLDSDADGISDAAEAIDVFAANRDDNFDGRIDKKGVFIDANNNGWADISEGDSPVDTENDKIPDYLDLDSDDDCIPDYVELTRDIDGDNRPNYRDKDSDGDGIPDMAEAGSCSHPFDTDKDGAPDYLDLDSDNDGIPDSVEKGADGNNPVDTDKDGTPDFRDLDSDNDGIPDTVEKGADGNNPVDTDKDGTPDYRDLDSDNDGIPDTVEKGADGNNPVDTDKDGTPDYRDLDSDNDGIPDTVEKGADGNNPVDTDKDGTPDYRDLDSDNDGIPDKVEKGADGNNPVDTDKDGTPDYRDLDSDNDGIPDTFEKGSDGNNPVDTDKDGTPDYRDLDSENDGIPDSIEKGPNGNSPVDTDNDGTPDFRDLDSDNDTLPDTLEKGPNGNAPLDTDKDGIPDYRELDSDNDGISDKNEDSLDYGNLPDCDNDGIPNRLDADVCEVFTTQGISPNGDGKNDKLIIPGVLSYNNRLTVFNRWGNVVYEQDNYKNNWGGETNNGYRPLEGDGLLPDGTYYYVIDFLGAKPNIGSFIFINRTH</sequence>
<feature type="compositionally biased region" description="Basic and acidic residues" evidence="5">
    <location>
        <begin position="1031"/>
        <end position="1044"/>
    </location>
</feature>
<dbReference type="InterPro" id="IPR059100">
    <property type="entry name" value="TSP3_bac"/>
</dbReference>
<feature type="domain" description="Ig-like" evidence="6">
    <location>
        <begin position="548"/>
        <end position="624"/>
    </location>
</feature>
<reference evidence="7 8" key="1">
    <citation type="submission" date="2019-01" db="EMBL/GenBank/DDBJ databases">
        <authorList>
            <person name="Chen W.-M."/>
        </authorList>
    </citation>
    <scope>NUCLEOTIDE SEQUENCE [LARGE SCALE GENOMIC DNA]</scope>
    <source>
        <strain evidence="7 8">FSY-15</strain>
    </source>
</reference>
<feature type="compositionally biased region" description="Basic and acidic residues" evidence="5">
    <location>
        <begin position="1099"/>
        <end position="1112"/>
    </location>
</feature>
<dbReference type="InterPro" id="IPR028974">
    <property type="entry name" value="TSP_type-3_rpt"/>
</dbReference>
<feature type="compositionally biased region" description="Basic and acidic residues" evidence="5">
    <location>
        <begin position="1167"/>
        <end position="1180"/>
    </location>
</feature>
<feature type="compositionally biased region" description="Basic and acidic residues" evidence="5">
    <location>
        <begin position="961"/>
        <end position="979"/>
    </location>
</feature>
<evidence type="ECO:0000256" key="3">
    <source>
        <dbReference type="ARBA" id="ARBA00022729"/>
    </source>
</evidence>
<feature type="compositionally biased region" description="Basic and acidic residues" evidence="5">
    <location>
        <begin position="1269"/>
        <end position="1294"/>
    </location>
</feature>
<keyword evidence="2" id="KW-0964">Secreted</keyword>
<feature type="domain" description="Ig-like" evidence="6">
    <location>
        <begin position="468"/>
        <end position="544"/>
    </location>
</feature>
<evidence type="ECO:0000313" key="8">
    <source>
        <dbReference type="Proteomes" id="UP000282832"/>
    </source>
</evidence>
<evidence type="ECO:0000256" key="5">
    <source>
        <dbReference type="SAM" id="MobiDB-lite"/>
    </source>
</evidence>
<dbReference type="Pfam" id="PF13585">
    <property type="entry name" value="CHU_C"/>
    <property type="match status" value="1"/>
</dbReference>
<dbReference type="Pfam" id="PF19081">
    <property type="entry name" value="Ig_7"/>
    <property type="match status" value="3"/>
</dbReference>